<dbReference type="Proteomes" id="UP001596383">
    <property type="component" value="Unassembled WGS sequence"/>
</dbReference>
<dbReference type="SUPFAM" id="SSF88659">
    <property type="entry name" value="Sigma3 and sigma4 domains of RNA polymerase sigma factors"/>
    <property type="match status" value="1"/>
</dbReference>
<dbReference type="AlphaFoldDB" id="A0ABD5SG21"/>
<gene>
    <name evidence="1" type="ORF">ACFQE6_02915</name>
</gene>
<dbReference type="RefSeq" id="WP_273737134.1">
    <property type="nucleotide sequence ID" value="NZ_JAQIVI010000039.1"/>
</dbReference>
<sequence>MTRDIVQTLIDTYVENEIDIDGAVDRLTKTGLLTERQAEAIVRAHFTNASTEEIADKRGVSTGRVYNVRQDVEEKLRMAAETLGIIGNLRREVRPDRTE</sequence>
<dbReference type="Gene3D" id="1.10.10.10">
    <property type="entry name" value="Winged helix-like DNA-binding domain superfamily/Winged helix DNA-binding domain"/>
    <property type="match status" value="1"/>
</dbReference>
<evidence type="ECO:0000313" key="1">
    <source>
        <dbReference type="EMBL" id="MFC6764033.1"/>
    </source>
</evidence>
<comment type="caution">
    <text evidence="1">The sequence shown here is derived from an EMBL/GenBank/DDBJ whole genome shotgun (WGS) entry which is preliminary data.</text>
</comment>
<dbReference type="InterPro" id="IPR013324">
    <property type="entry name" value="RNA_pol_sigma_r3/r4-like"/>
</dbReference>
<keyword evidence="2" id="KW-1185">Reference proteome</keyword>
<name>A0ABD5SG21_9EURY</name>
<organism evidence="1 2">
    <name type="scientific">Natrinema soli</name>
    <dbReference type="NCBI Taxonomy" id="1930624"/>
    <lineage>
        <taxon>Archaea</taxon>
        <taxon>Methanobacteriati</taxon>
        <taxon>Methanobacteriota</taxon>
        <taxon>Stenosarchaea group</taxon>
        <taxon>Halobacteria</taxon>
        <taxon>Halobacteriales</taxon>
        <taxon>Natrialbaceae</taxon>
        <taxon>Natrinema</taxon>
    </lineage>
</organism>
<evidence type="ECO:0000313" key="2">
    <source>
        <dbReference type="Proteomes" id="UP001596383"/>
    </source>
</evidence>
<dbReference type="InterPro" id="IPR036388">
    <property type="entry name" value="WH-like_DNA-bd_sf"/>
</dbReference>
<accession>A0ABD5SG21</accession>
<proteinExistence type="predicted"/>
<reference evidence="1 2" key="1">
    <citation type="journal article" date="2019" name="Int. J. Syst. Evol. Microbiol.">
        <title>The Global Catalogue of Microorganisms (GCM) 10K type strain sequencing project: providing services to taxonomists for standard genome sequencing and annotation.</title>
        <authorList>
            <consortium name="The Broad Institute Genomics Platform"/>
            <consortium name="The Broad Institute Genome Sequencing Center for Infectious Disease"/>
            <person name="Wu L."/>
            <person name="Ma J."/>
        </authorList>
    </citation>
    <scope>NUCLEOTIDE SEQUENCE [LARGE SCALE GENOMIC DNA]</scope>
    <source>
        <strain evidence="1 2">LMG 29247</strain>
    </source>
</reference>
<protein>
    <submittedName>
        <fullName evidence="1">Uncharacterized protein</fullName>
    </submittedName>
</protein>
<dbReference type="EMBL" id="JBHSWV010000039">
    <property type="protein sequence ID" value="MFC6764033.1"/>
    <property type="molecule type" value="Genomic_DNA"/>
</dbReference>